<keyword evidence="5" id="KW-0486">Methionine biosynthesis</keyword>
<dbReference type="NCBIfam" id="NF004079">
    <property type="entry name" value="PRK05584.1"/>
    <property type="match status" value="1"/>
</dbReference>
<gene>
    <name evidence="7" type="primary">mtnN</name>
    <name evidence="7" type="ORF">MMAD_12240</name>
</gene>
<evidence type="ECO:0000256" key="5">
    <source>
        <dbReference type="ARBA" id="ARBA00023167"/>
    </source>
</evidence>
<dbReference type="InterPro" id="IPR000845">
    <property type="entry name" value="Nucleoside_phosphorylase_d"/>
</dbReference>
<sequence length="250" mass="26164">MTVGLLCALPEELTHLGVALADARATELAHVRFDEGTLDGHPVVLAGAGMGKVNAAVVTTLLIERFGCRAVVLSGVAGGLDPTLHVGDVVVANRVIQHDAGLVEDDTLRRYQAGHVPFINPTEALGHSMDPELLATIRARLDGMVLPALPAAAGGADRPPRIAYGTVLTGDQYVHCETTRQRLVRELNGLAVEMEGGAVAQVCETFGIPWVVVRALSDLAGHDSSLDFTAFAHGVAAISARLVRALVPVL</sequence>
<dbReference type="SUPFAM" id="SSF53167">
    <property type="entry name" value="Purine and uridine phosphorylases"/>
    <property type="match status" value="1"/>
</dbReference>
<comment type="pathway">
    <text evidence="1">Amino-acid biosynthesis; L-methionine biosynthesis via salvage pathway; S-methyl-5-thio-alpha-D-ribose 1-phosphate from S-methyl-5'-thioadenosine (hydrolase route): step 1/2.</text>
</comment>
<dbReference type="InterPro" id="IPR010049">
    <property type="entry name" value="MTA_SAH_Nsdase"/>
</dbReference>
<evidence type="ECO:0000259" key="6">
    <source>
        <dbReference type="Pfam" id="PF01048"/>
    </source>
</evidence>
<organism evidence="7 8">
    <name type="scientific">Mycolicibacterium madagascariense</name>
    <dbReference type="NCBI Taxonomy" id="212765"/>
    <lineage>
        <taxon>Bacteria</taxon>
        <taxon>Bacillati</taxon>
        <taxon>Actinomycetota</taxon>
        <taxon>Actinomycetes</taxon>
        <taxon>Mycobacteriales</taxon>
        <taxon>Mycobacteriaceae</taxon>
        <taxon>Mycolicibacterium</taxon>
    </lineage>
</organism>
<name>A0A7I7XAY0_9MYCO</name>
<evidence type="ECO:0000313" key="7">
    <source>
        <dbReference type="EMBL" id="BBZ26929.1"/>
    </source>
</evidence>
<protein>
    <recommendedName>
        <fullName evidence="2">adenosylhomocysteine nucleosidase</fullName>
        <ecNumber evidence="2">3.2.2.9</ecNumber>
    </recommendedName>
</protein>
<dbReference type="EC" id="3.2.2.9" evidence="2"/>
<keyword evidence="8" id="KW-1185">Reference proteome</keyword>
<dbReference type="PANTHER" id="PTHR46832">
    <property type="entry name" value="5'-METHYLTHIOADENOSINE/S-ADENOSYLHOMOCYSTEINE NUCLEOSIDASE"/>
    <property type="match status" value="1"/>
</dbReference>
<dbReference type="GO" id="GO:0019284">
    <property type="term" value="P:L-methionine salvage from S-adenosylmethionine"/>
    <property type="evidence" value="ECO:0007669"/>
    <property type="project" value="TreeGrafter"/>
</dbReference>
<proteinExistence type="predicted"/>
<dbReference type="InterPro" id="IPR035994">
    <property type="entry name" value="Nucleoside_phosphorylase_sf"/>
</dbReference>
<dbReference type="GO" id="GO:0008782">
    <property type="term" value="F:adenosylhomocysteine nucleosidase activity"/>
    <property type="evidence" value="ECO:0007669"/>
    <property type="project" value="UniProtKB-EC"/>
</dbReference>
<evidence type="ECO:0000256" key="2">
    <source>
        <dbReference type="ARBA" id="ARBA00011974"/>
    </source>
</evidence>
<reference evidence="7 8" key="1">
    <citation type="journal article" date="2019" name="Emerg. Microbes Infect.">
        <title>Comprehensive subspecies identification of 175 nontuberculous mycobacteria species based on 7547 genomic profiles.</title>
        <authorList>
            <person name="Matsumoto Y."/>
            <person name="Kinjo T."/>
            <person name="Motooka D."/>
            <person name="Nabeya D."/>
            <person name="Jung N."/>
            <person name="Uechi K."/>
            <person name="Horii T."/>
            <person name="Iida T."/>
            <person name="Fujita J."/>
            <person name="Nakamura S."/>
        </authorList>
    </citation>
    <scope>NUCLEOTIDE SEQUENCE [LARGE SCALE GENOMIC DNA]</scope>
    <source>
        <strain evidence="7 8">JCM 13574</strain>
    </source>
</reference>
<keyword evidence="4" id="KW-0378">Hydrolase</keyword>
<dbReference type="AlphaFoldDB" id="A0A7I7XAY0"/>
<evidence type="ECO:0000256" key="4">
    <source>
        <dbReference type="ARBA" id="ARBA00022801"/>
    </source>
</evidence>
<evidence type="ECO:0000256" key="3">
    <source>
        <dbReference type="ARBA" id="ARBA00022605"/>
    </source>
</evidence>
<dbReference type="GO" id="GO:0019509">
    <property type="term" value="P:L-methionine salvage from methylthioadenosine"/>
    <property type="evidence" value="ECO:0007669"/>
    <property type="project" value="UniProtKB-UniPathway"/>
</dbReference>
<dbReference type="RefSeq" id="WP_163733920.1">
    <property type="nucleotide sequence ID" value="NZ_AP022610.1"/>
</dbReference>
<keyword evidence="3" id="KW-0028">Amino-acid biosynthesis</keyword>
<dbReference type="GO" id="GO:0005829">
    <property type="term" value="C:cytosol"/>
    <property type="evidence" value="ECO:0007669"/>
    <property type="project" value="TreeGrafter"/>
</dbReference>
<dbReference type="NCBIfam" id="TIGR01704">
    <property type="entry name" value="MTA_SAH-Nsdase"/>
    <property type="match status" value="1"/>
</dbReference>
<dbReference type="Pfam" id="PF01048">
    <property type="entry name" value="PNP_UDP_1"/>
    <property type="match status" value="1"/>
</dbReference>
<dbReference type="GO" id="GO:0009164">
    <property type="term" value="P:nucleoside catabolic process"/>
    <property type="evidence" value="ECO:0007669"/>
    <property type="project" value="InterPro"/>
</dbReference>
<dbReference type="Gene3D" id="3.40.50.1580">
    <property type="entry name" value="Nucleoside phosphorylase domain"/>
    <property type="match status" value="1"/>
</dbReference>
<dbReference type="UniPathway" id="UPA00904">
    <property type="reaction ID" value="UER00871"/>
</dbReference>
<evidence type="ECO:0000313" key="8">
    <source>
        <dbReference type="Proteomes" id="UP000466517"/>
    </source>
</evidence>
<dbReference type="PANTHER" id="PTHR46832:SF1">
    <property type="entry name" value="5'-METHYLTHIOADENOSINE_S-ADENOSYLHOMOCYSTEINE NUCLEOSIDASE"/>
    <property type="match status" value="1"/>
</dbReference>
<feature type="domain" description="Nucleoside phosphorylase" evidence="6">
    <location>
        <begin position="2"/>
        <end position="247"/>
    </location>
</feature>
<dbReference type="CDD" id="cd09008">
    <property type="entry name" value="MTAN"/>
    <property type="match status" value="1"/>
</dbReference>
<dbReference type="Proteomes" id="UP000466517">
    <property type="component" value="Chromosome"/>
</dbReference>
<dbReference type="EMBL" id="AP022610">
    <property type="protein sequence ID" value="BBZ26929.1"/>
    <property type="molecule type" value="Genomic_DNA"/>
</dbReference>
<dbReference type="GO" id="GO:0008930">
    <property type="term" value="F:methylthioadenosine nucleosidase activity"/>
    <property type="evidence" value="ECO:0007669"/>
    <property type="project" value="InterPro"/>
</dbReference>
<dbReference type="KEGG" id="mmag:MMAD_12240"/>
<accession>A0A7I7XAY0</accession>
<evidence type="ECO:0000256" key="1">
    <source>
        <dbReference type="ARBA" id="ARBA00004945"/>
    </source>
</evidence>